<keyword evidence="3" id="KW-0804">Transcription</keyword>
<accession>A0A7C9HN50</accession>
<dbReference type="PANTHER" id="PTHR30055:SF238">
    <property type="entry name" value="MYCOFACTOCIN BIOSYNTHESIS TRANSCRIPTIONAL REGULATOR MFTR-RELATED"/>
    <property type="match status" value="1"/>
</dbReference>
<organism evidence="6 7">
    <name type="scientific">Agromyces luteolus</name>
    <dbReference type="NCBI Taxonomy" id="88373"/>
    <lineage>
        <taxon>Bacteria</taxon>
        <taxon>Bacillati</taxon>
        <taxon>Actinomycetota</taxon>
        <taxon>Actinomycetes</taxon>
        <taxon>Micrococcales</taxon>
        <taxon>Microbacteriaceae</taxon>
        <taxon>Agromyces</taxon>
    </lineage>
</organism>
<feature type="DNA-binding region" description="H-T-H motif" evidence="4">
    <location>
        <begin position="39"/>
        <end position="58"/>
    </location>
</feature>
<name>A0A7C9HN50_9MICO</name>
<dbReference type="InterPro" id="IPR001647">
    <property type="entry name" value="HTH_TetR"/>
</dbReference>
<evidence type="ECO:0000256" key="2">
    <source>
        <dbReference type="ARBA" id="ARBA00023125"/>
    </source>
</evidence>
<dbReference type="RefSeq" id="WP_155843493.1">
    <property type="nucleotide sequence ID" value="NZ_BAAAIA010000008.1"/>
</dbReference>
<evidence type="ECO:0000256" key="4">
    <source>
        <dbReference type="PROSITE-ProRule" id="PRU00335"/>
    </source>
</evidence>
<dbReference type="Pfam" id="PF00440">
    <property type="entry name" value="TetR_N"/>
    <property type="match status" value="1"/>
</dbReference>
<sequence>MHEPSSDVGLRTRKRVATRNAIERAAISLMLEHGYDKVTVDMICEASMVSQRTFFNYFGSKEGVIIGGPHEPTAEQIDAFVSTEGPGIVADLLELIVAAQLEQEPDLALLPSRRVVLQRHPQLMEAEMAKMGALEDRYIQIVLSRFRNQHRPGTPAQLEQEARMVVALASGVMRYLMHAWFAGSGEQAPTHLVRDAVDVLSRFTQNELALGED</sequence>
<dbReference type="PRINTS" id="PR00455">
    <property type="entry name" value="HTHTETR"/>
</dbReference>
<gene>
    <name evidence="6" type="ORF">GLX25_16065</name>
</gene>
<dbReference type="OrthoDB" id="8688418at2"/>
<dbReference type="Gene3D" id="1.10.357.10">
    <property type="entry name" value="Tetracycline Repressor, domain 2"/>
    <property type="match status" value="1"/>
</dbReference>
<protein>
    <submittedName>
        <fullName evidence="6">TetR family transcriptional regulator</fullName>
    </submittedName>
</protein>
<dbReference type="AlphaFoldDB" id="A0A7C9HN50"/>
<dbReference type="InterPro" id="IPR050109">
    <property type="entry name" value="HTH-type_TetR-like_transc_reg"/>
</dbReference>
<dbReference type="EMBL" id="WODA01000025">
    <property type="protein sequence ID" value="MUN08624.1"/>
    <property type="molecule type" value="Genomic_DNA"/>
</dbReference>
<dbReference type="GO" id="GO:0003700">
    <property type="term" value="F:DNA-binding transcription factor activity"/>
    <property type="evidence" value="ECO:0007669"/>
    <property type="project" value="TreeGrafter"/>
</dbReference>
<dbReference type="InterPro" id="IPR009057">
    <property type="entry name" value="Homeodomain-like_sf"/>
</dbReference>
<evidence type="ECO:0000313" key="6">
    <source>
        <dbReference type="EMBL" id="MUN08624.1"/>
    </source>
</evidence>
<dbReference type="SUPFAM" id="SSF46689">
    <property type="entry name" value="Homeodomain-like"/>
    <property type="match status" value="1"/>
</dbReference>
<dbReference type="PANTHER" id="PTHR30055">
    <property type="entry name" value="HTH-TYPE TRANSCRIPTIONAL REGULATOR RUTR"/>
    <property type="match status" value="1"/>
</dbReference>
<dbReference type="Proteomes" id="UP000480122">
    <property type="component" value="Unassembled WGS sequence"/>
</dbReference>
<keyword evidence="1" id="KW-0805">Transcription regulation</keyword>
<keyword evidence="7" id="KW-1185">Reference proteome</keyword>
<dbReference type="InterPro" id="IPR023772">
    <property type="entry name" value="DNA-bd_HTH_TetR-type_CS"/>
</dbReference>
<dbReference type="PROSITE" id="PS50977">
    <property type="entry name" value="HTH_TETR_2"/>
    <property type="match status" value="1"/>
</dbReference>
<proteinExistence type="predicted"/>
<dbReference type="GO" id="GO:0000976">
    <property type="term" value="F:transcription cis-regulatory region binding"/>
    <property type="evidence" value="ECO:0007669"/>
    <property type="project" value="TreeGrafter"/>
</dbReference>
<evidence type="ECO:0000256" key="3">
    <source>
        <dbReference type="ARBA" id="ARBA00023163"/>
    </source>
</evidence>
<evidence type="ECO:0000313" key="7">
    <source>
        <dbReference type="Proteomes" id="UP000480122"/>
    </source>
</evidence>
<keyword evidence="2 4" id="KW-0238">DNA-binding</keyword>
<reference evidence="6 7" key="1">
    <citation type="submission" date="2019-11" db="EMBL/GenBank/DDBJ databases">
        <title>Agromyces kandeliae sp. nov., isolated from mangrove soil.</title>
        <authorList>
            <person name="Wang R."/>
        </authorList>
    </citation>
    <scope>NUCLEOTIDE SEQUENCE [LARGE SCALE GENOMIC DNA]</scope>
    <source>
        <strain evidence="6 7">JCM 11431</strain>
    </source>
</reference>
<feature type="domain" description="HTH tetR-type" evidence="5">
    <location>
        <begin position="16"/>
        <end position="76"/>
    </location>
</feature>
<comment type="caution">
    <text evidence="6">The sequence shown here is derived from an EMBL/GenBank/DDBJ whole genome shotgun (WGS) entry which is preliminary data.</text>
</comment>
<evidence type="ECO:0000256" key="1">
    <source>
        <dbReference type="ARBA" id="ARBA00023015"/>
    </source>
</evidence>
<evidence type="ECO:0000259" key="5">
    <source>
        <dbReference type="PROSITE" id="PS50977"/>
    </source>
</evidence>
<dbReference type="PROSITE" id="PS01081">
    <property type="entry name" value="HTH_TETR_1"/>
    <property type="match status" value="1"/>
</dbReference>